<dbReference type="EMBL" id="BMIQ01000013">
    <property type="protein sequence ID" value="GGE23737.1"/>
    <property type="molecule type" value="Genomic_DNA"/>
</dbReference>
<keyword evidence="3" id="KW-0732">Signal</keyword>
<accession>A0A917A3V5</accession>
<keyword evidence="1" id="KW-0175">Coiled coil</keyword>
<comment type="caution">
    <text evidence="4">The sequence shown here is derived from an EMBL/GenBank/DDBJ whole genome shotgun (WGS) entry which is preliminary data.</text>
</comment>
<keyword evidence="5" id="KW-1185">Reference proteome</keyword>
<dbReference type="AlphaFoldDB" id="A0A917A3V5"/>
<gene>
    <name evidence="4" type="ORF">GCM10011390_48940</name>
</gene>
<evidence type="ECO:0000256" key="2">
    <source>
        <dbReference type="SAM" id="MobiDB-lite"/>
    </source>
</evidence>
<name>A0A917A3V5_9HYPH</name>
<feature type="region of interest" description="Disordered" evidence="2">
    <location>
        <begin position="30"/>
        <end position="63"/>
    </location>
</feature>
<protein>
    <recommendedName>
        <fullName evidence="6">Flagellar motility protein MotE (MotC chaperone)</fullName>
    </recommendedName>
</protein>
<sequence length="199" mass="21173">MMLRPTRSSPLVAVSALLLGLSVTTAFAEKAEKNEGPPPPDQSAVRVIGSDGKPVPPPEPGSEVERYCSAIADPAREARIAVQQKKLKDLEAQVDARIDELEKKRADYQTWLKERQVFLDSVSDTMLNIYAKMKPDAAAAQLAAVDRPTAAALLVKLNARTASAILAEMSAPIAAELGNLIVEKTTKTPDGAMAGLSKG</sequence>
<feature type="coiled-coil region" evidence="1">
    <location>
        <begin position="80"/>
        <end position="107"/>
    </location>
</feature>
<evidence type="ECO:0000256" key="1">
    <source>
        <dbReference type="SAM" id="Coils"/>
    </source>
</evidence>
<feature type="signal peptide" evidence="3">
    <location>
        <begin position="1"/>
        <end position="28"/>
    </location>
</feature>
<evidence type="ECO:0008006" key="6">
    <source>
        <dbReference type="Google" id="ProtNLM"/>
    </source>
</evidence>
<evidence type="ECO:0000313" key="4">
    <source>
        <dbReference type="EMBL" id="GGE23737.1"/>
    </source>
</evidence>
<organism evidence="4 5">
    <name type="scientific">Aureimonas endophytica</name>
    <dbReference type="NCBI Taxonomy" id="2027858"/>
    <lineage>
        <taxon>Bacteria</taxon>
        <taxon>Pseudomonadati</taxon>
        <taxon>Pseudomonadota</taxon>
        <taxon>Alphaproteobacteria</taxon>
        <taxon>Hyphomicrobiales</taxon>
        <taxon>Aurantimonadaceae</taxon>
        <taxon>Aureimonas</taxon>
    </lineage>
</organism>
<feature type="chain" id="PRO_5037792729" description="Flagellar motility protein MotE (MotC chaperone)" evidence="3">
    <location>
        <begin position="29"/>
        <end position="199"/>
    </location>
</feature>
<proteinExistence type="predicted"/>
<reference evidence="4" key="1">
    <citation type="journal article" date="2014" name="Int. J. Syst. Evol. Microbiol.">
        <title>Complete genome sequence of Corynebacterium casei LMG S-19264T (=DSM 44701T), isolated from a smear-ripened cheese.</title>
        <authorList>
            <consortium name="US DOE Joint Genome Institute (JGI-PGF)"/>
            <person name="Walter F."/>
            <person name="Albersmeier A."/>
            <person name="Kalinowski J."/>
            <person name="Ruckert C."/>
        </authorList>
    </citation>
    <scope>NUCLEOTIDE SEQUENCE</scope>
    <source>
        <strain evidence="4">CGMCC 1.15367</strain>
    </source>
</reference>
<evidence type="ECO:0000313" key="5">
    <source>
        <dbReference type="Proteomes" id="UP000644699"/>
    </source>
</evidence>
<evidence type="ECO:0000256" key="3">
    <source>
        <dbReference type="SAM" id="SignalP"/>
    </source>
</evidence>
<reference evidence="4" key="2">
    <citation type="submission" date="2020-09" db="EMBL/GenBank/DDBJ databases">
        <authorList>
            <person name="Sun Q."/>
            <person name="Zhou Y."/>
        </authorList>
    </citation>
    <scope>NUCLEOTIDE SEQUENCE</scope>
    <source>
        <strain evidence="4">CGMCC 1.15367</strain>
    </source>
</reference>
<dbReference type="Proteomes" id="UP000644699">
    <property type="component" value="Unassembled WGS sequence"/>
</dbReference>